<keyword evidence="2" id="KW-0472">Membrane</keyword>
<keyword evidence="3" id="KW-1185">Reference proteome</keyword>
<dbReference type="RefSeq" id="XP_016437349.1">
    <property type="nucleotide sequence ID" value="XM_016581863.1"/>
</dbReference>
<evidence type="ECO:0000256" key="2">
    <source>
        <dbReference type="SAM" id="Phobius"/>
    </source>
</evidence>
<feature type="region of interest" description="Disordered" evidence="1">
    <location>
        <begin position="316"/>
        <end position="418"/>
    </location>
</feature>
<dbReference type="GeneID" id="107763370"/>
<dbReference type="PaxDb" id="4097-A0A1S3XBZ7"/>
<reference evidence="4" key="2">
    <citation type="submission" date="2025-08" db="UniProtKB">
        <authorList>
            <consortium name="RefSeq"/>
        </authorList>
    </citation>
    <scope>IDENTIFICATION</scope>
    <source>
        <tissue evidence="4">Leaf</tissue>
    </source>
</reference>
<dbReference type="Proteomes" id="UP000790787">
    <property type="component" value="Chromosome 24"/>
</dbReference>
<name>A0A1S3XBZ7_TOBAC</name>
<feature type="transmembrane region" description="Helical" evidence="2">
    <location>
        <begin position="51"/>
        <end position="70"/>
    </location>
</feature>
<feature type="region of interest" description="Disordered" evidence="1">
    <location>
        <begin position="258"/>
        <end position="279"/>
    </location>
</feature>
<feature type="compositionally biased region" description="Polar residues" evidence="1">
    <location>
        <begin position="409"/>
        <end position="418"/>
    </location>
</feature>
<dbReference type="RefSeq" id="XP_016437349.1">
    <property type="nucleotide sequence ID" value="XM_016581863.2"/>
</dbReference>
<evidence type="ECO:0000313" key="4">
    <source>
        <dbReference type="RefSeq" id="XP_016437349.1"/>
    </source>
</evidence>
<protein>
    <submittedName>
        <fullName evidence="4">Uncharacterized protein LOC107763370</fullName>
    </submittedName>
</protein>
<dbReference type="KEGG" id="nta:107763370"/>
<feature type="compositionally biased region" description="Basic and acidic residues" evidence="1">
    <location>
        <begin position="366"/>
        <end position="401"/>
    </location>
</feature>
<dbReference type="OMA" id="EPKKSWQ"/>
<organism evidence="3 4">
    <name type="scientific">Nicotiana tabacum</name>
    <name type="common">Common tobacco</name>
    <dbReference type="NCBI Taxonomy" id="4097"/>
    <lineage>
        <taxon>Eukaryota</taxon>
        <taxon>Viridiplantae</taxon>
        <taxon>Streptophyta</taxon>
        <taxon>Embryophyta</taxon>
        <taxon>Tracheophyta</taxon>
        <taxon>Spermatophyta</taxon>
        <taxon>Magnoliopsida</taxon>
        <taxon>eudicotyledons</taxon>
        <taxon>Gunneridae</taxon>
        <taxon>Pentapetalae</taxon>
        <taxon>asterids</taxon>
        <taxon>lamiids</taxon>
        <taxon>Solanales</taxon>
        <taxon>Solanaceae</taxon>
        <taxon>Nicotianoideae</taxon>
        <taxon>Nicotianeae</taxon>
        <taxon>Nicotiana</taxon>
    </lineage>
</organism>
<accession>A0A1S3XBZ7</accession>
<dbReference type="STRING" id="4097.A0A1S3XBZ7"/>
<evidence type="ECO:0000313" key="3">
    <source>
        <dbReference type="Proteomes" id="UP000790787"/>
    </source>
</evidence>
<proteinExistence type="predicted"/>
<sequence>MCILCQIQRWSRGVATMLPWMVIPLIGLWALSQLLPPAFRFEITSPRFACVMVLLFTLLWYEVLMPWLLAWRVRRIARLRERGRLLAIEIQKLRKIATRRCRNCLTPYRDQNPGGGKFMCSYCGHISKRPVLDLPVQPGLGLLNSGILKNLIGKGGKILNGKVWPDNRLMCRQDSVEDENWVKGSFVGKSSTWRNNGSGFFDREHCFAEKSYSRVFILASKALTDFFSSIMWLCRSIFRISSFRDGDASMNAEQRAMLDKRRENGGNFQESRWEKTRRKAEEKKQARLERELLEEEERQQREEVARLVEERRKLRVEHTEAEKEHSKMSLSDKVRDSKREAEKRRQEKRKERDRASSKSNSDTEELDKSAAKGSERSKCDVSDRRRQQKNRRETVKSHNAEVIHGSKGASKSNHNHGNVGTRYLDSIRGTLLSSSIAFTGGDHSVKSNNTFVPREHKSKTGIDHIQTHGSRRKLSQPDRVSGKLNANVDERSINQPVLIEPQPSTAPKKSWQQLFTRSTAVSHPTSNVISRPCVRPQAEVQTPTYPFQPPSTQSFDNPISFGLPSPFPLSTFAFGSTSNGTTLPLSSEPLIPLVGDGAGQLLPEESEIFEDPCYVPDPVSLLGPVSESLDNFQLDLGVVSNVGLDKPCPVKGVNVSSEVTRPSPIKSPISRLYVPEERHAESSLFARTPKAQNVRNVAPMNVSSNANDTGTWKMWNSFPLGQDGLSLIGTPANWLLNPELNRSNMEEIISPAPPKTMASLFKKDDQVLSVSHSPQTVYAGNCQNGTTLGAYLPSSAENGFQNSLFGESQFSLNPENAAQSYYESPNAPVTSYPFELSPPDFWAKRDRTLPGERVGNPQITRASIGGLYHTPDVQSLWSELKNERKKIAKEKRGEDLISPSCFEEEINPLL</sequence>
<feature type="transmembrane region" description="Helical" evidence="2">
    <location>
        <begin position="12"/>
        <end position="31"/>
    </location>
</feature>
<dbReference type="OrthoDB" id="629492at2759"/>
<feature type="transmembrane region" description="Helical" evidence="2">
    <location>
        <begin position="215"/>
        <end position="233"/>
    </location>
</feature>
<keyword evidence="2" id="KW-1133">Transmembrane helix</keyword>
<feature type="compositionally biased region" description="Basic and acidic residues" evidence="1">
    <location>
        <begin position="316"/>
        <end position="356"/>
    </location>
</feature>
<gene>
    <name evidence="4" type="primary">LOC107763370</name>
</gene>
<dbReference type="AlphaFoldDB" id="A0A1S3XBZ7"/>
<keyword evidence="2" id="KW-0812">Transmembrane</keyword>
<reference evidence="3" key="1">
    <citation type="journal article" date="2014" name="Nat. Commun.">
        <title>The tobacco genome sequence and its comparison with those of tomato and potato.</title>
        <authorList>
            <person name="Sierro N."/>
            <person name="Battey J.N."/>
            <person name="Ouadi S."/>
            <person name="Bakaher N."/>
            <person name="Bovet L."/>
            <person name="Willig A."/>
            <person name="Goepfert S."/>
            <person name="Peitsch M.C."/>
            <person name="Ivanov N.V."/>
        </authorList>
    </citation>
    <scope>NUCLEOTIDE SEQUENCE [LARGE SCALE GENOMIC DNA]</scope>
</reference>
<evidence type="ECO:0000256" key="1">
    <source>
        <dbReference type="SAM" id="MobiDB-lite"/>
    </source>
</evidence>